<comment type="caution">
    <text evidence="1">The sequence shown here is derived from an EMBL/GenBank/DDBJ whole genome shotgun (WGS) entry which is preliminary data.</text>
</comment>
<gene>
    <name evidence="1" type="ORF">CIB84_008099</name>
</gene>
<evidence type="ECO:0008006" key="3">
    <source>
        <dbReference type="Google" id="ProtNLM"/>
    </source>
</evidence>
<dbReference type="Proteomes" id="UP000237246">
    <property type="component" value="Unassembled WGS sequence"/>
</dbReference>
<dbReference type="OrthoDB" id="9448174at2759"/>
<organism evidence="1 2">
    <name type="scientific">Bambusicola thoracicus</name>
    <name type="common">Chinese bamboo-partridge</name>
    <name type="synonym">Perdix thoracica</name>
    <dbReference type="NCBI Taxonomy" id="9083"/>
    <lineage>
        <taxon>Eukaryota</taxon>
        <taxon>Metazoa</taxon>
        <taxon>Chordata</taxon>
        <taxon>Craniata</taxon>
        <taxon>Vertebrata</taxon>
        <taxon>Euteleostomi</taxon>
        <taxon>Archelosauria</taxon>
        <taxon>Archosauria</taxon>
        <taxon>Dinosauria</taxon>
        <taxon>Saurischia</taxon>
        <taxon>Theropoda</taxon>
        <taxon>Coelurosauria</taxon>
        <taxon>Aves</taxon>
        <taxon>Neognathae</taxon>
        <taxon>Galloanserae</taxon>
        <taxon>Galliformes</taxon>
        <taxon>Phasianidae</taxon>
        <taxon>Perdicinae</taxon>
        <taxon>Bambusicola</taxon>
    </lineage>
</organism>
<dbReference type="AlphaFoldDB" id="A0A2P4SVJ2"/>
<accession>A0A2P4SVJ2</accession>
<protein>
    <recommendedName>
        <fullName evidence="3">Centrosomal protein of 68 kDa</fullName>
    </recommendedName>
</protein>
<reference evidence="1 2" key="1">
    <citation type="submission" date="2018-01" db="EMBL/GenBank/DDBJ databases">
        <title>Comparison of the Chinese Bamboo Partridge and Red Junglefowl genome sequences highlights the importance of demography in genome evolution.</title>
        <authorList>
            <person name="Tiley G.P."/>
            <person name="Kimball R.T."/>
            <person name="Braun E.L."/>
            <person name="Burleigh J.G."/>
        </authorList>
    </citation>
    <scope>NUCLEOTIDE SEQUENCE [LARGE SCALE GENOMIC DNA]</scope>
    <source>
        <strain evidence="1">RTK389</strain>
        <tissue evidence="1">Blood</tissue>
    </source>
</reference>
<feature type="non-terminal residue" evidence="1">
    <location>
        <position position="242"/>
    </location>
</feature>
<keyword evidence="2" id="KW-1185">Reference proteome</keyword>
<sequence length="242" mass="26919">MYFLELCLIVEFEGAEKWEKSWSSPLGYTGELKRARDTAPLHRRSSTLMALDVAKSHSEASLSRKAKCYGRWDRMDGQMDCPELADNAHQLLGAEEGKAALNSMESLAASGCDGLASSVTAPTFRSPGMKANCLERRPLTYGADHSGDSSRCLGHWAFLEQQQADYWACAIPDSLPPSPDRQSPHWNPNKEYEDLLDYTYPLKPKYKLGKDPEPLFHDSGVDLDSFSLSPEGTFRSTSIYGI</sequence>
<name>A0A2P4SVJ2_BAMTH</name>
<proteinExistence type="predicted"/>
<evidence type="ECO:0000313" key="2">
    <source>
        <dbReference type="Proteomes" id="UP000237246"/>
    </source>
</evidence>
<evidence type="ECO:0000313" key="1">
    <source>
        <dbReference type="EMBL" id="POI28151.1"/>
    </source>
</evidence>
<dbReference type="EMBL" id="PPHD01020599">
    <property type="protein sequence ID" value="POI28151.1"/>
    <property type="molecule type" value="Genomic_DNA"/>
</dbReference>